<reference evidence="3" key="1">
    <citation type="submission" date="2018-12" db="EMBL/GenBank/DDBJ databases">
        <title>Genome sequence of Peanibacillus sp.</title>
        <authorList>
            <person name="Subramani G."/>
            <person name="Srinivasan S."/>
            <person name="Kim M.K."/>
        </authorList>
    </citation>
    <scope>NUCLEOTIDE SEQUENCE [LARGE SCALE GENOMIC DNA]</scope>
    <source>
        <strain evidence="3">18JY67-1</strain>
    </source>
</reference>
<dbReference type="KEGG" id="palb:EJC50_02760"/>
<evidence type="ECO:0000313" key="2">
    <source>
        <dbReference type="EMBL" id="AZN38713.1"/>
    </source>
</evidence>
<organism evidence="2 3">
    <name type="scientific">Paenibacillus albus</name>
    <dbReference type="NCBI Taxonomy" id="2495582"/>
    <lineage>
        <taxon>Bacteria</taxon>
        <taxon>Bacillati</taxon>
        <taxon>Bacillota</taxon>
        <taxon>Bacilli</taxon>
        <taxon>Bacillales</taxon>
        <taxon>Paenibacillaceae</taxon>
        <taxon>Paenibacillus</taxon>
    </lineage>
</organism>
<gene>
    <name evidence="2" type="ORF">EJC50_02760</name>
</gene>
<protein>
    <submittedName>
        <fullName evidence="2">Uncharacterized protein</fullName>
    </submittedName>
</protein>
<feature type="region of interest" description="Disordered" evidence="1">
    <location>
        <begin position="87"/>
        <end position="108"/>
    </location>
</feature>
<dbReference type="AlphaFoldDB" id="A0A3S8ZZ05"/>
<sequence length="108" mass="11866">MNYHQALAGAGMGPGNNVAGASTGGEFCPDCPTQTMYDPPVTLYEDVYHPQLVNVVHAVNVVKQHHCCPVYNHCYTYSEQDVMARGKGKARVSNVKRAKKSVKKRSKK</sequence>
<accession>A0A3S8ZZ05</accession>
<dbReference type="OrthoDB" id="2679273at2"/>
<dbReference type="Proteomes" id="UP000272528">
    <property type="component" value="Chromosome"/>
</dbReference>
<evidence type="ECO:0000313" key="3">
    <source>
        <dbReference type="Proteomes" id="UP000272528"/>
    </source>
</evidence>
<name>A0A3S8ZZ05_9BACL</name>
<dbReference type="EMBL" id="CP034437">
    <property type="protein sequence ID" value="AZN38713.1"/>
    <property type="molecule type" value="Genomic_DNA"/>
</dbReference>
<dbReference type="RefSeq" id="WP_126012086.1">
    <property type="nucleotide sequence ID" value="NZ_CP034437.1"/>
</dbReference>
<keyword evidence="3" id="KW-1185">Reference proteome</keyword>
<proteinExistence type="predicted"/>
<evidence type="ECO:0000256" key="1">
    <source>
        <dbReference type="SAM" id="MobiDB-lite"/>
    </source>
</evidence>